<dbReference type="Gene3D" id="3.10.20.90">
    <property type="entry name" value="Phosphatidylinositol 3-kinase Catalytic Subunit, Chain A, domain 1"/>
    <property type="match status" value="1"/>
</dbReference>
<feature type="domain" description="Rad60/SUMO-like" evidence="1">
    <location>
        <begin position="53"/>
        <end position="112"/>
    </location>
</feature>
<evidence type="ECO:0000259" key="1">
    <source>
        <dbReference type="Pfam" id="PF11976"/>
    </source>
</evidence>
<dbReference type="AlphaFoldDB" id="A0A1Q3BPD3"/>
<evidence type="ECO:0000313" key="3">
    <source>
        <dbReference type="Proteomes" id="UP000187406"/>
    </source>
</evidence>
<dbReference type="InterPro" id="IPR022617">
    <property type="entry name" value="Rad60/SUMO-like_dom"/>
</dbReference>
<evidence type="ECO:0000313" key="2">
    <source>
        <dbReference type="EMBL" id="GAV69724.1"/>
    </source>
</evidence>
<feature type="non-terminal residue" evidence="2">
    <location>
        <position position="1"/>
    </location>
</feature>
<dbReference type="Proteomes" id="UP000187406">
    <property type="component" value="Unassembled WGS sequence"/>
</dbReference>
<dbReference type="InParanoid" id="A0A1Q3BPD3"/>
<dbReference type="SUPFAM" id="SSF54236">
    <property type="entry name" value="Ubiquitin-like"/>
    <property type="match status" value="1"/>
</dbReference>
<sequence>VQRLIALPEFTTISQADSAAFINITVTGLRWKPVCVGLQGNGSSPLSGLQLVPTGKEVFFTVKQDSKVKKILIDYCQRVSTDFDETKFRCECDGHLQITDELTLEQIKIKDGGKTSATGG</sequence>
<protein>
    <submittedName>
        <fullName evidence="2">Rad60-SLD domain-containing protein</fullName>
    </submittedName>
</protein>
<gene>
    <name evidence="2" type="ORF">CFOL_v3_13225</name>
</gene>
<organism evidence="2 3">
    <name type="scientific">Cephalotus follicularis</name>
    <name type="common">Albany pitcher plant</name>
    <dbReference type="NCBI Taxonomy" id="3775"/>
    <lineage>
        <taxon>Eukaryota</taxon>
        <taxon>Viridiplantae</taxon>
        <taxon>Streptophyta</taxon>
        <taxon>Embryophyta</taxon>
        <taxon>Tracheophyta</taxon>
        <taxon>Spermatophyta</taxon>
        <taxon>Magnoliopsida</taxon>
        <taxon>eudicotyledons</taxon>
        <taxon>Gunneridae</taxon>
        <taxon>Pentapetalae</taxon>
        <taxon>rosids</taxon>
        <taxon>fabids</taxon>
        <taxon>Oxalidales</taxon>
        <taxon>Cephalotaceae</taxon>
        <taxon>Cephalotus</taxon>
    </lineage>
</organism>
<dbReference type="Pfam" id="PF11976">
    <property type="entry name" value="Rad60-SLD"/>
    <property type="match status" value="1"/>
</dbReference>
<name>A0A1Q3BPD3_CEPFO</name>
<comment type="caution">
    <text evidence="2">The sequence shown here is derived from an EMBL/GenBank/DDBJ whole genome shotgun (WGS) entry which is preliminary data.</text>
</comment>
<accession>A0A1Q3BPD3</accession>
<proteinExistence type="predicted"/>
<keyword evidence="3" id="KW-1185">Reference proteome</keyword>
<dbReference type="InterPro" id="IPR029071">
    <property type="entry name" value="Ubiquitin-like_domsf"/>
</dbReference>
<reference evidence="3" key="1">
    <citation type="submission" date="2016-04" db="EMBL/GenBank/DDBJ databases">
        <title>Cephalotus genome sequencing.</title>
        <authorList>
            <person name="Fukushima K."/>
            <person name="Hasebe M."/>
            <person name="Fang X."/>
        </authorList>
    </citation>
    <scope>NUCLEOTIDE SEQUENCE [LARGE SCALE GENOMIC DNA]</scope>
    <source>
        <strain evidence="3">cv. St1</strain>
    </source>
</reference>
<dbReference type="EMBL" id="BDDD01000747">
    <property type="protein sequence ID" value="GAV69724.1"/>
    <property type="molecule type" value="Genomic_DNA"/>
</dbReference>